<feature type="transmembrane region" description="Helical" evidence="1">
    <location>
        <begin position="45"/>
        <end position="63"/>
    </location>
</feature>
<evidence type="ECO:0000256" key="1">
    <source>
        <dbReference type="SAM" id="Phobius"/>
    </source>
</evidence>
<comment type="caution">
    <text evidence="2">The sequence shown here is derived from an EMBL/GenBank/DDBJ whole genome shotgun (WGS) entry which is preliminary data.</text>
</comment>
<sequence>MILLIKYVLFVLLVVCMIGAAVYSLSSRRASDPMEKGRKRAIMNVLLGAMLVTLSLMSMFLFRGSTVNVIVEAVFLVIGAFNIFSGLRSHGYYSRNRNENHFTRH</sequence>
<dbReference type="Proteomes" id="UP000187412">
    <property type="component" value="Unassembled WGS sequence"/>
</dbReference>
<accession>A0ABX3HGF0</accession>
<feature type="transmembrane region" description="Helical" evidence="1">
    <location>
        <begin position="6"/>
        <end position="25"/>
    </location>
</feature>
<keyword evidence="1" id="KW-0472">Membrane</keyword>
<keyword evidence="1" id="KW-0812">Transmembrane</keyword>
<proteinExistence type="predicted"/>
<protein>
    <recommendedName>
        <fullName evidence="4">YtpI-like protein</fullName>
    </recommendedName>
</protein>
<name>A0ABX3HGF0_PAEBO</name>
<reference evidence="2 3" key="1">
    <citation type="submission" date="2016-10" db="EMBL/GenBank/DDBJ databases">
        <title>Paenibacillus species isolates.</title>
        <authorList>
            <person name="Beno S.M."/>
        </authorList>
    </citation>
    <scope>NUCLEOTIDE SEQUENCE [LARGE SCALE GENOMIC DNA]</scope>
    <source>
        <strain evidence="2 3">FSL H7-0744</strain>
    </source>
</reference>
<organism evidence="2 3">
    <name type="scientific">Paenibacillus borealis</name>
    <dbReference type="NCBI Taxonomy" id="160799"/>
    <lineage>
        <taxon>Bacteria</taxon>
        <taxon>Bacillati</taxon>
        <taxon>Bacillota</taxon>
        <taxon>Bacilli</taxon>
        <taxon>Bacillales</taxon>
        <taxon>Paenibacillaceae</taxon>
        <taxon>Paenibacillus</taxon>
    </lineage>
</organism>
<dbReference type="InterPro" id="IPR025618">
    <property type="entry name" value="YtpI"/>
</dbReference>
<gene>
    <name evidence="2" type="ORF">BSK56_11675</name>
</gene>
<dbReference type="Pfam" id="PF14007">
    <property type="entry name" value="YtpI"/>
    <property type="match status" value="1"/>
</dbReference>
<feature type="transmembrane region" description="Helical" evidence="1">
    <location>
        <begin position="69"/>
        <end position="87"/>
    </location>
</feature>
<dbReference type="EMBL" id="MPTB01000012">
    <property type="protein sequence ID" value="OMD48426.1"/>
    <property type="molecule type" value="Genomic_DNA"/>
</dbReference>
<evidence type="ECO:0000313" key="2">
    <source>
        <dbReference type="EMBL" id="OMD48426.1"/>
    </source>
</evidence>
<evidence type="ECO:0000313" key="3">
    <source>
        <dbReference type="Proteomes" id="UP000187412"/>
    </source>
</evidence>
<keyword evidence="3" id="KW-1185">Reference proteome</keyword>
<evidence type="ECO:0008006" key="4">
    <source>
        <dbReference type="Google" id="ProtNLM"/>
    </source>
</evidence>
<dbReference type="RefSeq" id="WP_076110668.1">
    <property type="nucleotide sequence ID" value="NZ_MPTB01000012.1"/>
</dbReference>
<keyword evidence="1" id="KW-1133">Transmembrane helix</keyword>